<name>X0LGD0_FUSOX</name>
<sequence length="51" mass="5891">MMLLAVIIRRYSDQITYCAVDDSSVLQGSAKEWPLKWVTGRRLRPTEDFAC</sequence>
<dbReference type="AlphaFoldDB" id="X0LGD0"/>
<organism evidence="1">
    <name type="scientific">Fusarium oxysporum f. sp. vasinfectum 25433</name>
    <dbReference type="NCBI Taxonomy" id="1089449"/>
    <lineage>
        <taxon>Eukaryota</taxon>
        <taxon>Fungi</taxon>
        <taxon>Dikarya</taxon>
        <taxon>Ascomycota</taxon>
        <taxon>Pezizomycotina</taxon>
        <taxon>Sordariomycetes</taxon>
        <taxon>Hypocreomycetidae</taxon>
        <taxon>Hypocreales</taxon>
        <taxon>Nectriaceae</taxon>
        <taxon>Fusarium</taxon>
        <taxon>Fusarium oxysporum species complex</taxon>
    </lineage>
</organism>
<gene>
    <name evidence="1" type="ORF">FOTG_07943</name>
</gene>
<accession>X0LGD0</accession>
<evidence type="ECO:0000313" key="1">
    <source>
        <dbReference type="EMBL" id="EXM24893.1"/>
    </source>
</evidence>
<protein>
    <submittedName>
        <fullName evidence="1">Uncharacterized protein</fullName>
    </submittedName>
</protein>
<dbReference type="HOGENOM" id="CLU_3106403_0_0_1"/>
<dbReference type="EMBL" id="JH657934">
    <property type="protein sequence ID" value="EXM24893.1"/>
    <property type="molecule type" value="Genomic_DNA"/>
</dbReference>
<reference evidence="1" key="2">
    <citation type="submission" date="2012-05" db="EMBL/GenBank/DDBJ databases">
        <title>The Genome Annotation of Fusarium oxysporum Cotton.</title>
        <authorList>
            <consortium name="The Broad Institute Genomics Platform"/>
            <person name="Ma L.-J."/>
            <person name="Corby-Kistler H."/>
            <person name="Broz K."/>
            <person name="Gale L.R."/>
            <person name="Jonkers W."/>
            <person name="O'Donnell K."/>
            <person name="Ploetz R."/>
            <person name="Steinberg C."/>
            <person name="Schwartz D.C."/>
            <person name="VanEtten H."/>
            <person name="Zhou S."/>
            <person name="Young S.K."/>
            <person name="Zeng Q."/>
            <person name="Gargeya S."/>
            <person name="Fitzgerald M."/>
            <person name="Abouelleil A."/>
            <person name="Alvarado L."/>
            <person name="Chapman S.B."/>
            <person name="Gainer-Dewar J."/>
            <person name="Goldberg J."/>
            <person name="Griggs A."/>
            <person name="Gujja S."/>
            <person name="Hansen M."/>
            <person name="Howarth C."/>
            <person name="Imamovic A."/>
            <person name="Ireland A."/>
            <person name="Larimer J."/>
            <person name="McCowan C."/>
            <person name="Murphy C."/>
            <person name="Pearson M."/>
            <person name="Poon T.W."/>
            <person name="Priest M."/>
            <person name="Roberts A."/>
            <person name="Saif S."/>
            <person name="Shea T."/>
            <person name="Sykes S."/>
            <person name="Wortman J."/>
            <person name="Nusbaum C."/>
            <person name="Birren B."/>
        </authorList>
    </citation>
    <scope>NUCLEOTIDE SEQUENCE</scope>
    <source>
        <strain evidence="1">25433</strain>
    </source>
</reference>
<reference evidence="1" key="1">
    <citation type="submission" date="2011-11" db="EMBL/GenBank/DDBJ databases">
        <title>The Genome Sequence of Fusarium oxysporum Cotton.</title>
        <authorList>
            <consortium name="The Broad Institute Genome Sequencing Platform"/>
            <person name="Ma L.-J."/>
            <person name="Gale L.R."/>
            <person name="Schwartz D.C."/>
            <person name="Zhou S."/>
            <person name="Corby-Kistler H."/>
            <person name="Young S.K."/>
            <person name="Zeng Q."/>
            <person name="Gargeya S."/>
            <person name="Fitzgerald M."/>
            <person name="Haas B."/>
            <person name="Abouelleil A."/>
            <person name="Alvarado L."/>
            <person name="Arachchi H.M."/>
            <person name="Berlin A."/>
            <person name="Brown A."/>
            <person name="Chapman S.B."/>
            <person name="Chen Z."/>
            <person name="Dunbar C."/>
            <person name="Freedman E."/>
            <person name="Gearin G."/>
            <person name="Goldberg J."/>
            <person name="Griggs A."/>
            <person name="Gujja S."/>
            <person name="Heiman D."/>
            <person name="Howarth C."/>
            <person name="Larson L."/>
            <person name="Lui A."/>
            <person name="MacDonald P.J.P."/>
            <person name="Montmayeur A."/>
            <person name="Murphy C."/>
            <person name="Neiman D."/>
            <person name="Pearson M."/>
            <person name="Priest M."/>
            <person name="Roberts A."/>
            <person name="Saif S."/>
            <person name="Shea T."/>
            <person name="Shenoy N."/>
            <person name="Sisk P."/>
            <person name="Stolte C."/>
            <person name="Sykes S."/>
            <person name="Wortman J."/>
            <person name="Nusbaum C."/>
            <person name="Birren B."/>
        </authorList>
    </citation>
    <scope>NUCLEOTIDE SEQUENCE [LARGE SCALE GENOMIC DNA]</scope>
    <source>
        <strain evidence="1">25433</strain>
    </source>
</reference>
<proteinExistence type="predicted"/>
<dbReference type="Proteomes" id="UP000030701">
    <property type="component" value="Unassembled WGS sequence"/>
</dbReference>